<name>A0A1G2TYQ5_9BACT</name>
<comment type="similarity">
    <text evidence="3">Belongs to the dTDP-4-dehydrorhamnose 3,5-epimerase family.</text>
</comment>
<dbReference type="NCBIfam" id="TIGR01221">
    <property type="entry name" value="rmlC"/>
    <property type="match status" value="1"/>
</dbReference>
<feature type="site" description="Participates in a stacking interaction with the thymidine ring of dTDP-4-oxo-6-deoxyglucose" evidence="2">
    <location>
        <position position="138"/>
    </location>
</feature>
<feature type="active site" description="Proton donor" evidence="1">
    <location>
        <position position="132"/>
    </location>
</feature>
<dbReference type="GO" id="GO:0005829">
    <property type="term" value="C:cytosol"/>
    <property type="evidence" value="ECO:0007669"/>
    <property type="project" value="TreeGrafter"/>
</dbReference>
<comment type="catalytic activity">
    <reaction evidence="3">
        <text>dTDP-4-dehydro-6-deoxy-alpha-D-glucose = dTDP-4-dehydro-beta-L-rhamnose</text>
        <dbReference type="Rhea" id="RHEA:16969"/>
        <dbReference type="ChEBI" id="CHEBI:57649"/>
        <dbReference type="ChEBI" id="CHEBI:62830"/>
        <dbReference type="EC" id="5.1.3.13"/>
    </reaction>
</comment>
<dbReference type="CDD" id="cd00438">
    <property type="entry name" value="cupin_RmlC"/>
    <property type="match status" value="1"/>
</dbReference>
<dbReference type="SUPFAM" id="SSF51182">
    <property type="entry name" value="RmlC-like cupins"/>
    <property type="match status" value="1"/>
</dbReference>
<evidence type="ECO:0000256" key="3">
    <source>
        <dbReference type="RuleBase" id="RU364069"/>
    </source>
</evidence>
<dbReference type="AlphaFoldDB" id="A0A1G2TYQ5"/>
<dbReference type="GO" id="GO:0019305">
    <property type="term" value="P:dTDP-rhamnose biosynthetic process"/>
    <property type="evidence" value="ECO:0007669"/>
    <property type="project" value="UniProtKB-UniRule"/>
</dbReference>
<dbReference type="Proteomes" id="UP000177707">
    <property type="component" value="Unassembled WGS sequence"/>
</dbReference>
<dbReference type="Pfam" id="PF00908">
    <property type="entry name" value="dTDP_sugar_isom"/>
    <property type="match status" value="1"/>
</dbReference>
<evidence type="ECO:0000313" key="4">
    <source>
        <dbReference type="EMBL" id="OHB02431.1"/>
    </source>
</evidence>
<reference evidence="4 5" key="1">
    <citation type="journal article" date="2016" name="Nat. Commun.">
        <title>Thousands of microbial genomes shed light on interconnected biogeochemical processes in an aquifer system.</title>
        <authorList>
            <person name="Anantharaman K."/>
            <person name="Brown C.T."/>
            <person name="Hug L.A."/>
            <person name="Sharon I."/>
            <person name="Castelle C.J."/>
            <person name="Probst A.J."/>
            <person name="Thomas B.C."/>
            <person name="Singh A."/>
            <person name="Wilkins M.J."/>
            <person name="Karaoz U."/>
            <person name="Brodie E.L."/>
            <person name="Williams K.H."/>
            <person name="Hubbard S.S."/>
            <person name="Banfield J.F."/>
        </authorList>
    </citation>
    <scope>NUCLEOTIDE SEQUENCE [LARGE SCALE GENOMIC DNA]</scope>
</reference>
<dbReference type="InterPro" id="IPR014710">
    <property type="entry name" value="RmlC-like_jellyroll"/>
</dbReference>
<feature type="active site" description="Proton acceptor" evidence="1">
    <location>
        <position position="62"/>
    </location>
</feature>
<evidence type="ECO:0000256" key="1">
    <source>
        <dbReference type="PIRSR" id="PIRSR600888-1"/>
    </source>
</evidence>
<organism evidence="4 5">
    <name type="scientific">Candidatus Zambryskibacteria bacterium RIFCSPLOWO2_01_FULL_39_39</name>
    <dbReference type="NCBI Taxonomy" id="1802758"/>
    <lineage>
        <taxon>Bacteria</taxon>
        <taxon>Candidatus Zambryskiibacteriota</taxon>
    </lineage>
</organism>
<sequence length="176" mass="20319">MKINKTKIEGVYTIELELRVDERGYFTRNFCQKELAEMGIDYNIAQINRSFTKKAGTIRGMHFQKPPKEESKIFQCLQGAIFYVAIDLRENSETFGRWIGEELGAENKKMILVPKGFGSGFQALTNNCEVQYAVSEFYSPEYESGVRFDDPFFAIKWPLPVAFVSDKDKNWPLTKN</sequence>
<accession>A0A1G2TYQ5</accession>
<proteinExistence type="inferred from homology"/>
<dbReference type="PANTHER" id="PTHR21047">
    <property type="entry name" value="DTDP-6-DEOXY-D-GLUCOSE-3,5 EPIMERASE"/>
    <property type="match status" value="1"/>
</dbReference>
<dbReference type="Gene3D" id="2.60.120.10">
    <property type="entry name" value="Jelly Rolls"/>
    <property type="match status" value="1"/>
</dbReference>
<comment type="subunit">
    <text evidence="3">Homodimer.</text>
</comment>
<evidence type="ECO:0000313" key="5">
    <source>
        <dbReference type="Proteomes" id="UP000177707"/>
    </source>
</evidence>
<comment type="caution">
    <text evidence="4">The sequence shown here is derived from an EMBL/GenBank/DDBJ whole genome shotgun (WGS) entry which is preliminary data.</text>
</comment>
<dbReference type="STRING" id="1802758.A3A96_00975"/>
<comment type="function">
    <text evidence="3">Catalyzes the epimerization of the C3' and C5'positions of dTDP-6-deoxy-D-xylo-4-hexulose, forming dTDP-6-deoxy-L-lyxo-4-hexulose.</text>
</comment>
<gene>
    <name evidence="4" type="ORF">A3A96_00975</name>
</gene>
<dbReference type="PANTHER" id="PTHR21047:SF2">
    <property type="entry name" value="THYMIDINE DIPHOSPHO-4-KETO-RHAMNOSE 3,5-EPIMERASE"/>
    <property type="match status" value="1"/>
</dbReference>
<keyword evidence="3" id="KW-0413">Isomerase</keyword>
<dbReference type="EC" id="5.1.3.13" evidence="3"/>
<dbReference type="InterPro" id="IPR011051">
    <property type="entry name" value="RmlC_Cupin_sf"/>
</dbReference>
<dbReference type="GO" id="GO:0000271">
    <property type="term" value="P:polysaccharide biosynthetic process"/>
    <property type="evidence" value="ECO:0007669"/>
    <property type="project" value="TreeGrafter"/>
</dbReference>
<dbReference type="EMBL" id="MHWB01000004">
    <property type="protein sequence ID" value="OHB02431.1"/>
    <property type="molecule type" value="Genomic_DNA"/>
</dbReference>
<evidence type="ECO:0000256" key="2">
    <source>
        <dbReference type="PIRSR" id="PIRSR600888-3"/>
    </source>
</evidence>
<dbReference type="InterPro" id="IPR000888">
    <property type="entry name" value="RmlC-like"/>
</dbReference>
<protein>
    <recommendedName>
        <fullName evidence="3">dTDP-4-dehydrorhamnose 3,5-epimerase</fullName>
        <ecNumber evidence="3">5.1.3.13</ecNumber>
    </recommendedName>
    <alternativeName>
        <fullName evidence="3">Thymidine diphospho-4-keto-rhamnose 3,5-epimerase</fullName>
    </alternativeName>
</protein>
<comment type="pathway">
    <text evidence="3">Carbohydrate biosynthesis; dTDP-L-rhamnose biosynthesis.</text>
</comment>
<dbReference type="UniPathway" id="UPA00124"/>
<dbReference type="GO" id="GO:0008830">
    <property type="term" value="F:dTDP-4-dehydrorhamnose 3,5-epimerase activity"/>
    <property type="evidence" value="ECO:0007669"/>
    <property type="project" value="UniProtKB-UniRule"/>
</dbReference>